<evidence type="ECO:0000313" key="2">
    <source>
        <dbReference type="Proteomes" id="UP001346149"/>
    </source>
</evidence>
<evidence type="ECO:0000313" key="1">
    <source>
        <dbReference type="EMBL" id="KAK4799695.1"/>
    </source>
</evidence>
<dbReference type="AlphaFoldDB" id="A0AAN7M5K0"/>
<reference evidence="1 2" key="1">
    <citation type="journal article" date="2023" name="Hortic Res">
        <title>Pangenome of water caltrop reveals structural variations and asymmetric subgenome divergence after allopolyploidization.</title>
        <authorList>
            <person name="Zhang X."/>
            <person name="Chen Y."/>
            <person name="Wang L."/>
            <person name="Yuan Y."/>
            <person name="Fang M."/>
            <person name="Shi L."/>
            <person name="Lu R."/>
            <person name="Comes H.P."/>
            <person name="Ma Y."/>
            <person name="Chen Y."/>
            <person name="Huang G."/>
            <person name="Zhou Y."/>
            <person name="Zheng Z."/>
            <person name="Qiu Y."/>
        </authorList>
    </citation>
    <scope>NUCLEOTIDE SEQUENCE [LARGE SCALE GENOMIC DNA]</scope>
    <source>
        <strain evidence="1">F231</strain>
    </source>
</reference>
<proteinExistence type="predicted"/>
<keyword evidence="2" id="KW-1185">Reference proteome</keyword>
<dbReference type="Proteomes" id="UP001346149">
    <property type="component" value="Unassembled WGS sequence"/>
</dbReference>
<gene>
    <name evidence="1" type="ORF">SAY86_025060</name>
</gene>
<dbReference type="EMBL" id="JAXQNO010000004">
    <property type="protein sequence ID" value="KAK4799695.1"/>
    <property type="molecule type" value="Genomic_DNA"/>
</dbReference>
<sequence length="106" mass="11640">MCSVTCSVYFAPLVCHSLSLSTAMGRRSRWCSYGFRINSHGFLSGNSDDLRSVIDVGSLCVQCTGSKTRDDLKVLKSLSCKSEEDGVEGIMEIIFHFSETNVEFGV</sequence>
<comment type="caution">
    <text evidence="1">The sequence shown here is derived from an EMBL/GenBank/DDBJ whole genome shotgun (WGS) entry which is preliminary data.</text>
</comment>
<protein>
    <submittedName>
        <fullName evidence="1">Uncharacterized protein</fullName>
    </submittedName>
</protein>
<name>A0AAN7M5K0_TRANT</name>
<accession>A0AAN7M5K0</accession>
<organism evidence="1 2">
    <name type="scientific">Trapa natans</name>
    <name type="common">Water chestnut</name>
    <dbReference type="NCBI Taxonomy" id="22666"/>
    <lineage>
        <taxon>Eukaryota</taxon>
        <taxon>Viridiplantae</taxon>
        <taxon>Streptophyta</taxon>
        <taxon>Embryophyta</taxon>
        <taxon>Tracheophyta</taxon>
        <taxon>Spermatophyta</taxon>
        <taxon>Magnoliopsida</taxon>
        <taxon>eudicotyledons</taxon>
        <taxon>Gunneridae</taxon>
        <taxon>Pentapetalae</taxon>
        <taxon>rosids</taxon>
        <taxon>malvids</taxon>
        <taxon>Myrtales</taxon>
        <taxon>Lythraceae</taxon>
        <taxon>Trapa</taxon>
    </lineage>
</organism>